<dbReference type="Proteomes" id="UP000585363">
    <property type="component" value="Unassembled WGS sequence"/>
</dbReference>
<organism evidence="1 2">
    <name type="scientific">Rouxiella aceris</name>
    <dbReference type="NCBI Taxonomy" id="2703884"/>
    <lineage>
        <taxon>Bacteria</taxon>
        <taxon>Pseudomonadati</taxon>
        <taxon>Pseudomonadota</taxon>
        <taxon>Gammaproteobacteria</taxon>
        <taxon>Enterobacterales</taxon>
        <taxon>Yersiniaceae</taxon>
        <taxon>Rouxiella</taxon>
    </lineage>
</organism>
<reference evidence="1 2" key="2">
    <citation type="submission" date="2020-06" db="EMBL/GenBank/DDBJ databases">
        <title>Polyphasic characterization of a Rahnella strain isolated from tree sap.</title>
        <authorList>
            <person name="Kim I.S."/>
        </authorList>
    </citation>
    <scope>NUCLEOTIDE SEQUENCE [LARGE SCALE GENOMIC DNA]</scope>
    <source>
        <strain evidence="1 2">SAP-1</strain>
    </source>
</reference>
<comment type="caution">
    <text evidence="1">The sequence shown here is derived from an EMBL/GenBank/DDBJ whole genome shotgun (WGS) entry which is preliminary data.</text>
</comment>
<evidence type="ECO:0000313" key="1">
    <source>
        <dbReference type="EMBL" id="NMP28344.1"/>
    </source>
</evidence>
<protein>
    <submittedName>
        <fullName evidence="1">Uncharacterized protein</fullName>
    </submittedName>
</protein>
<name>A0A848MQK6_9GAMM</name>
<proteinExistence type="predicted"/>
<keyword evidence="2" id="KW-1185">Reference proteome</keyword>
<sequence>MLSSWAYAVPQPPSSAQLVTQIQKNGAKSVIAKLYTDDEKEWLYVLEKIEKGNDDWLKIASLLAPGSDADSAESLATAVAMAIPHNPSGVLAILNHENILPLSTDVVCALPFYSITRPQFNQYIVDSIQALYKVAASKSCIDTMVNTLGRSNGFKEDN</sequence>
<accession>A0A848MQK6</accession>
<gene>
    <name evidence="1" type="ORF">GW590_15890</name>
</gene>
<evidence type="ECO:0000313" key="2">
    <source>
        <dbReference type="Proteomes" id="UP000585363"/>
    </source>
</evidence>
<dbReference type="AlphaFoldDB" id="A0A848MQK6"/>
<reference evidence="1 2" key="1">
    <citation type="submission" date="2020-01" db="EMBL/GenBank/DDBJ databases">
        <authorList>
            <person name="Lee S.D."/>
        </authorList>
    </citation>
    <scope>NUCLEOTIDE SEQUENCE [LARGE SCALE GENOMIC DNA]</scope>
    <source>
        <strain evidence="1 2">SAP-1</strain>
    </source>
</reference>
<dbReference type="EMBL" id="JAADJU010000008">
    <property type="protein sequence ID" value="NMP28344.1"/>
    <property type="molecule type" value="Genomic_DNA"/>
</dbReference>